<proteinExistence type="inferred from homology"/>
<dbReference type="GO" id="GO:0046872">
    <property type="term" value="F:metal ion binding"/>
    <property type="evidence" value="ECO:0007669"/>
    <property type="project" value="UniProtKB-KW"/>
</dbReference>
<dbReference type="NCBIfam" id="TIGR00040">
    <property type="entry name" value="yfcE"/>
    <property type="match status" value="1"/>
</dbReference>
<comment type="cofactor">
    <cofactor evidence="2">
        <name>a divalent metal cation</name>
        <dbReference type="ChEBI" id="CHEBI:60240"/>
    </cofactor>
</comment>
<comment type="similarity">
    <text evidence="1 2">Belongs to the metallophosphoesterase superfamily. YfcE family.</text>
</comment>
<dbReference type="GO" id="GO:0016787">
    <property type="term" value="F:hydrolase activity"/>
    <property type="evidence" value="ECO:0007669"/>
    <property type="project" value="UniProtKB-UniRule"/>
</dbReference>
<dbReference type="EC" id="3.1.4.-" evidence="2"/>
<evidence type="ECO:0000259" key="3">
    <source>
        <dbReference type="Pfam" id="PF12850"/>
    </source>
</evidence>
<dbReference type="SUPFAM" id="SSF56300">
    <property type="entry name" value="Metallo-dependent phosphatases"/>
    <property type="match status" value="1"/>
</dbReference>
<feature type="domain" description="Calcineurin-like phosphoesterase" evidence="3">
    <location>
        <begin position="4"/>
        <end position="153"/>
    </location>
</feature>
<name>A0A3M8P668_9BACL</name>
<evidence type="ECO:0000313" key="5">
    <source>
        <dbReference type="Proteomes" id="UP000275473"/>
    </source>
</evidence>
<dbReference type="EMBL" id="RIAX01000010">
    <property type="protein sequence ID" value="RNF38704.1"/>
    <property type="molecule type" value="Genomic_DNA"/>
</dbReference>
<evidence type="ECO:0000313" key="4">
    <source>
        <dbReference type="EMBL" id="RNF38704.1"/>
    </source>
</evidence>
<evidence type="ECO:0000256" key="1">
    <source>
        <dbReference type="ARBA" id="ARBA00008950"/>
    </source>
</evidence>
<dbReference type="RefSeq" id="WP_123166043.1">
    <property type="nucleotide sequence ID" value="NZ_RIAX01000010.1"/>
</dbReference>
<dbReference type="Pfam" id="PF12850">
    <property type="entry name" value="Metallophos_2"/>
    <property type="match status" value="1"/>
</dbReference>
<dbReference type="InterPro" id="IPR000979">
    <property type="entry name" value="Phosphodiesterase_MJ0936/Vps29"/>
</dbReference>
<dbReference type="AlphaFoldDB" id="A0A3M8P668"/>
<dbReference type="Gene3D" id="3.60.21.10">
    <property type="match status" value="1"/>
</dbReference>
<dbReference type="Proteomes" id="UP000275473">
    <property type="component" value="Unassembled WGS sequence"/>
</dbReference>
<keyword evidence="5" id="KW-1185">Reference proteome</keyword>
<reference evidence="4 5" key="1">
    <citation type="journal article" date="2018" name="Int. J. Syst. Evol. Microbiol.">
        <title>Planococcus salinus sp. nov., a moderately halophilic bacterium isolated from a saline-alkali soil.</title>
        <authorList>
            <person name="Gan L."/>
        </authorList>
    </citation>
    <scope>NUCLEOTIDE SEQUENCE [LARGE SCALE GENOMIC DNA]</scope>
    <source>
        <strain evidence="4 5">LCB217</strain>
    </source>
</reference>
<dbReference type="InterPro" id="IPR024654">
    <property type="entry name" value="Calcineurin-like_PHP_lpxH"/>
</dbReference>
<dbReference type="InterPro" id="IPR029052">
    <property type="entry name" value="Metallo-depent_PP-like"/>
</dbReference>
<organism evidence="4 5">
    <name type="scientific">Planococcus salinus</name>
    <dbReference type="NCBI Taxonomy" id="1848460"/>
    <lineage>
        <taxon>Bacteria</taxon>
        <taxon>Bacillati</taxon>
        <taxon>Bacillota</taxon>
        <taxon>Bacilli</taxon>
        <taxon>Bacillales</taxon>
        <taxon>Caryophanaceae</taxon>
        <taxon>Planococcus</taxon>
    </lineage>
</organism>
<evidence type="ECO:0000256" key="2">
    <source>
        <dbReference type="RuleBase" id="RU362039"/>
    </source>
</evidence>
<protein>
    <recommendedName>
        <fullName evidence="2">Phosphoesterase</fullName>
        <ecNumber evidence="2">3.1.4.-</ecNumber>
    </recommendedName>
</protein>
<sequence length="166" mass="18895">MQTIVIVSDTHIPARAKKLPRALTEACEKADFIIHAGDWQHMDVYHELSAYAETDGVTGNVDPWDILDRFGQKKTFTFGDLKIGVIHGDGTRKTTEQRAFEAFAEEDVDIIVFGHSHTPVMRDAEGITLFNPGSPTDKRRQDQYSFGILEIDETWQLKHVFFDKED</sequence>
<keyword evidence="2" id="KW-0479">Metal-binding</keyword>
<comment type="caution">
    <text evidence="4">The sequence shown here is derived from an EMBL/GenBank/DDBJ whole genome shotgun (WGS) entry which is preliminary data.</text>
</comment>
<dbReference type="OrthoDB" id="9800565at2"/>
<dbReference type="PANTHER" id="PTHR11124">
    <property type="entry name" value="VACUOLAR SORTING PROTEIN VPS29"/>
    <property type="match status" value="1"/>
</dbReference>
<accession>A0A3M8P668</accession>
<gene>
    <name evidence="4" type="ORF">EEX84_12780</name>
</gene>